<gene>
    <name evidence="2" type="primary">OvoDA1-2</name>
</gene>
<dbReference type="InterPro" id="IPR012573">
    <property type="entry name" value="Meleagrin/Cygnin"/>
</dbReference>
<reference evidence="2" key="2">
    <citation type="submission" date="2025-08" db="UniProtKB">
        <authorList>
            <consortium name="Ensembl"/>
        </authorList>
    </citation>
    <scope>IDENTIFICATION</scope>
    <source>
        <strain evidence="2">broiler</strain>
    </source>
</reference>
<dbReference type="GeneTree" id="ENSGT01150000287208"/>
<organism evidence="2 3">
    <name type="scientific">Gallus gallus</name>
    <name type="common">Chicken</name>
    <dbReference type="NCBI Taxonomy" id="9031"/>
    <lineage>
        <taxon>Eukaryota</taxon>
        <taxon>Metazoa</taxon>
        <taxon>Chordata</taxon>
        <taxon>Craniata</taxon>
        <taxon>Vertebrata</taxon>
        <taxon>Euteleostomi</taxon>
        <taxon>Archelosauria</taxon>
        <taxon>Archosauria</taxon>
        <taxon>Dinosauria</taxon>
        <taxon>Saurischia</taxon>
        <taxon>Theropoda</taxon>
        <taxon>Coelurosauria</taxon>
        <taxon>Aves</taxon>
        <taxon>Neognathae</taxon>
        <taxon>Galloanserae</taxon>
        <taxon>Galliformes</taxon>
        <taxon>Phasianidae</taxon>
        <taxon>Phasianinae</taxon>
        <taxon>Gallus</taxon>
    </lineage>
</organism>
<proteinExistence type="predicted"/>
<dbReference type="OrthoDB" id="9201750at2759"/>
<keyword evidence="1" id="KW-1133">Transmembrane helix</keyword>
<keyword evidence="1" id="KW-0812">Transmembrane</keyword>
<reference evidence="2" key="3">
    <citation type="submission" date="2025-09" db="UniProtKB">
        <authorList>
            <consortium name="Ensembl"/>
        </authorList>
    </citation>
    <scope>IDENTIFICATION</scope>
    <source>
        <strain evidence="2">broiler</strain>
    </source>
</reference>
<evidence type="ECO:0000313" key="3">
    <source>
        <dbReference type="Proteomes" id="UP000000539"/>
    </source>
</evidence>
<dbReference type="AlphaFoldDB" id="A0A8V0Y3V9"/>
<keyword evidence="3" id="KW-1185">Reference proteome</keyword>
<evidence type="ECO:0000256" key="1">
    <source>
        <dbReference type="SAM" id="Phobius"/>
    </source>
</evidence>
<dbReference type="Gene3D" id="3.10.360.10">
    <property type="entry name" value="Antimicrobial Peptide, Beta-defensin 2, Chain A"/>
    <property type="match status" value="1"/>
</dbReference>
<dbReference type="Proteomes" id="UP000000539">
    <property type="component" value="Chromosome 3"/>
</dbReference>
<name>A0A8V0Y3V9_CHICK</name>
<reference evidence="2" key="1">
    <citation type="submission" date="2020-11" db="EMBL/GenBank/DDBJ databases">
        <title>Gallus gallus (Chicken) genome, bGalGal1, GRCg7b, maternal haplotype autosomes + Z &amp; W.</title>
        <authorList>
            <person name="Warren W."/>
            <person name="Formenti G."/>
            <person name="Fedrigo O."/>
            <person name="Haase B."/>
            <person name="Mountcastle J."/>
            <person name="Balacco J."/>
            <person name="Tracey A."/>
            <person name="Schneider V."/>
            <person name="Okimoto R."/>
            <person name="Cheng H."/>
            <person name="Hawken R."/>
            <person name="Howe K."/>
            <person name="Jarvis E.D."/>
        </authorList>
    </citation>
    <scope>NUCLEOTIDE SEQUENCE [LARGE SCALE GENOMIC DNA]</scope>
    <source>
        <strain evidence="2">Broiler</strain>
    </source>
</reference>
<sequence length="91" mass="9970">MPALPLSSTQLLSCSSLQPRSHPSSPPAMRFLCLVFTVLLLVSLAAPGYGLVLKYCPKIGYCSNTCSKTQIWATSHGCKMYCCLPASWKWK</sequence>
<protein>
    <submittedName>
        <fullName evidence="2">Ovodefensin A2</fullName>
    </submittedName>
</protein>
<dbReference type="Pfam" id="PF08189">
    <property type="entry name" value="Meleagrin"/>
    <property type="match status" value="1"/>
</dbReference>
<dbReference type="Ensembl" id="ENSGALT00010026854.1">
    <property type="protein sequence ID" value="ENSGALP00010015305.1"/>
    <property type="gene ID" value="ENSGALG00010011248.1"/>
</dbReference>
<keyword evidence="1" id="KW-0472">Membrane</keyword>
<evidence type="ECO:0000313" key="2">
    <source>
        <dbReference type="Ensembl" id="ENSGALP00010015305.1"/>
    </source>
</evidence>
<accession>A0A8V0Y3V9</accession>
<feature type="transmembrane region" description="Helical" evidence="1">
    <location>
        <begin position="29"/>
        <end position="52"/>
    </location>
</feature>